<dbReference type="Gene3D" id="2.60.40.10">
    <property type="entry name" value="Immunoglobulins"/>
    <property type="match status" value="2"/>
</dbReference>
<comment type="caution">
    <text evidence="1">The sequence shown here is derived from an EMBL/GenBank/DDBJ whole genome shotgun (WGS) entry which is preliminary data.</text>
</comment>
<organism evidence="1">
    <name type="scientific">marine sediment metagenome</name>
    <dbReference type="NCBI Taxonomy" id="412755"/>
    <lineage>
        <taxon>unclassified sequences</taxon>
        <taxon>metagenomes</taxon>
        <taxon>ecological metagenomes</taxon>
    </lineage>
</organism>
<protein>
    <recommendedName>
        <fullName evidence="2">HYR domain-containing protein</fullName>
    </recommendedName>
</protein>
<evidence type="ECO:0008006" key="2">
    <source>
        <dbReference type="Google" id="ProtNLM"/>
    </source>
</evidence>
<feature type="non-terminal residue" evidence="1">
    <location>
        <position position="199"/>
    </location>
</feature>
<dbReference type="SUPFAM" id="SSF49299">
    <property type="entry name" value="PKD domain"/>
    <property type="match status" value="1"/>
</dbReference>
<evidence type="ECO:0000313" key="1">
    <source>
        <dbReference type="EMBL" id="GAF88216.1"/>
    </source>
</evidence>
<accession>X0TLR0</accession>
<dbReference type="AlphaFoldDB" id="X0TLR0"/>
<dbReference type="InterPro" id="IPR013783">
    <property type="entry name" value="Ig-like_fold"/>
</dbReference>
<dbReference type="EMBL" id="BARS01012600">
    <property type="protein sequence ID" value="GAF88216.1"/>
    <property type="molecule type" value="Genomic_DNA"/>
</dbReference>
<name>X0TLR0_9ZZZZ</name>
<reference evidence="1" key="1">
    <citation type="journal article" date="2014" name="Front. Microbiol.">
        <title>High frequency of phylogenetically diverse reductive dehalogenase-homologous genes in deep subseafloor sedimentary metagenomes.</title>
        <authorList>
            <person name="Kawai M."/>
            <person name="Futagami T."/>
            <person name="Toyoda A."/>
            <person name="Takaki Y."/>
            <person name="Nishi S."/>
            <person name="Hori S."/>
            <person name="Arai W."/>
            <person name="Tsubouchi T."/>
            <person name="Morono Y."/>
            <person name="Uchiyama I."/>
            <person name="Ito T."/>
            <person name="Fujiyama A."/>
            <person name="Inagaki F."/>
            <person name="Takami H."/>
        </authorList>
    </citation>
    <scope>NUCLEOTIDE SEQUENCE</scope>
    <source>
        <strain evidence="1">Expedition CK06-06</strain>
    </source>
</reference>
<sequence>MIITDDNGCADTCSADLTVDDQPVCDITGDDAVCTGFTTEWCATAGMDTYAWTGPGGFTSDQQCITVGTGLTPGTHTYEVIITDESGCADTCSADLTVNDQPVCDITGDDAVCVGFTAEWCATAGMDTYAWTGPGGFTSSLQCITVGTGLAPGTHTYEVIITDASGCADTCSADLTVNDQPVCDISGDDAVCVGFTTEW</sequence>
<gene>
    <name evidence="1" type="ORF">S01H1_22357</name>
</gene>
<dbReference type="InterPro" id="IPR035986">
    <property type="entry name" value="PKD_dom_sf"/>
</dbReference>
<proteinExistence type="predicted"/>